<dbReference type="Proteomes" id="UP000321926">
    <property type="component" value="Unassembled WGS sequence"/>
</dbReference>
<gene>
    <name evidence="1" type="ORF">FVR03_09160</name>
</gene>
<proteinExistence type="predicted"/>
<organism evidence="1 2">
    <name type="scientific">Pontibacter qinzhouensis</name>
    <dbReference type="NCBI Taxonomy" id="2603253"/>
    <lineage>
        <taxon>Bacteria</taxon>
        <taxon>Pseudomonadati</taxon>
        <taxon>Bacteroidota</taxon>
        <taxon>Cytophagia</taxon>
        <taxon>Cytophagales</taxon>
        <taxon>Hymenobacteraceae</taxon>
        <taxon>Pontibacter</taxon>
    </lineage>
</organism>
<reference evidence="1 2" key="1">
    <citation type="submission" date="2019-08" db="EMBL/GenBank/DDBJ databases">
        <authorList>
            <person name="Shi S."/>
        </authorList>
    </citation>
    <scope>NUCLEOTIDE SEQUENCE [LARGE SCALE GENOMIC DNA]</scope>
    <source>
        <strain evidence="1 2">GY10130</strain>
    </source>
</reference>
<dbReference type="AlphaFoldDB" id="A0A5C8KBG8"/>
<name>A0A5C8KBG8_9BACT</name>
<comment type="caution">
    <text evidence="1">The sequence shown here is derived from an EMBL/GenBank/DDBJ whole genome shotgun (WGS) entry which is preliminary data.</text>
</comment>
<dbReference type="EMBL" id="VRTY01000028">
    <property type="protein sequence ID" value="TXK47551.1"/>
    <property type="molecule type" value="Genomic_DNA"/>
</dbReference>
<evidence type="ECO:0000313" key="2">
    <source>
        <dbReference type="Proteomes" id="UP000321926"/>
    </source>
</evidence>
<evidence type="ECO:0000313" key="1">
    <source>
        <dbReference type="EMBL" id="TXK47551.1"/>
    </source>
</evidence>
<dbReference type="OrthoDB" id="978976at2"/>
<accession>A0A5C8KBG8</accession>
<keyword evidence="2" id="KW-1185">Reference proteome</keyword>
<sequence>MTDLRVYDPFEKMQFSAQNCFLCGTSITSEQRTPVFATWLQQQYNLQQKELLLLDKSVTTFGDLTIPCCDNCHLHHIIPLEEQVEAAAAQGLAGLQALEEQKLFQWIGKMYYGTLVTELIKEADPLIRPEYAVSENPKMLGKFRSFYQVLQSLRVPMVFSDFLPCSLFLVEVNSTEDELPFEYQDELTTMAFSIKLGSVAIVCSLLDNGIIKRALGRFYRLTQGQQLHPVQLAEVKARVFYAAYIFNVVPEYFERPTKPGDEQLVLDTLIDDVTNEVFNPWEATSYAHMLEEMLKPWSIRKQHLMPELNQVISFIADTSDHFKPMPHFNKEEVLGHP</sequence>
<dbReference type="RefSeq" id="WP_147921444.1">
    <property type="nucleotide sequence ID" value="NZ_VRTY01000028.1"/>
</dbReference>
<protein>
    <submittedName>
        <fullName evidence="1">Uncharacterized protein</fullName>
    </submittedName>
</protein>